<name>A0AAD7GJU1_MYCRO</name>
<dbReference type="EMBL" id="JARKIE010000026">
    <property type="protein sequence ID" value="KAJ7698376.1"/>
    <property type="molecule type" value="Genomic_DNA"/>
</dbReference>
<evidence type="ECO:0000313" key="3">
    <source>
        <dbReference type="Proteomes" id="UP001221757"/>
    </source>
</evidence>
<feature type="region of interest" description="Disordered" evidence="1">
    <location>
        <begin position="276"/>
        <end position="320"/>
    </location>
</feature>
<evidence type="ECO:0000313" key="2">
    <source>
        <dbReference type="EMBL" id="KAJ7698376.1"/>
    </source>
</evidence>
<feature type="region of interest" description="Disordered" evidence="1">
    <location>
        <begin position="201"/>
        <end position="244"/>
    </location>
</feature>
<dbReference type="Proteomes" id="UP001221757">
    <property type="component" value="Unassembled WGS sequence"/>
</dbReference>
<gene>
    <name evidence="2" type="ORF">B0H17DRAFT_332957</name>
</gene>
<keyword evidence="3" id="KW-1185">Reference proteome</keyword>
<comment type="caution">
    <text evidence="2">The sequence shown here is derived from an EMBL/GenBank/DDBJ whole genome shotgun (WGS) entry which is preliminary data.</text>
</comment>
<evidence type="ECO:0000256" key="1">
    <source>
        <dbReference type="SAM" id="MobiDB-lite"/>
    </source>
</evidence>
<protein>
    <submittedName>
        <fullName evidence="2">Uncharacterized protein</fullName>
    </submittedName>
</protein>
<feature type="compositionally biased region" description="Basic residues" evidence="1">
    <location>
        <begin position="311"/>
        <end position="320"/>
    </location>
</feature>
<dbReference type="AlphaFoldDB" id="A0AAD7GJU1"/>
<sequence length="320" mass="35270">MSPRSSVSFVCTARRHLVAGGGSGGTRGLGRVRRRMWLEHHQHHRPLRSLSLGDHPCPFRRRDRASVRYDPVLILHARRVQAGRDDSRPAACDAPPPATHGLMCASDGRREGACCTRSSIPFSATFIWSWRERWHGNAPSAAPTTNVARASPLGLLRHRLCAFSDVPAAPPPLLRGLRCRTDTSPAHYSIPTVFLRSSSLRGTTSASQPAAGSAPWSADSDGRRLSLRGGGELVSERSCRGSGERNAAMQIPHLHRGVPRFVRPFLARDLVGVRIPGQRVPRPPATSRPYLRRRRAEDELDGRERGARISRPSRPRIPAR</sequence>
<feature type="compositionally biased region" description="Polar residues" evidence="1">
    <location>
        <begin position="201"/>
        <end position="210"/>
    </location>
</feature>
<feature type="compositionally biased region" description="Basic and acidic residues" evidence="1">
    <location>
        <begin position="234"/>
        <end position="243"/>
    </location>
</feature>
<reference evidence="2" key="1">
    <citation type="submission" date="2023-03" db="EMBL/GenBank/DDBJ databases">
        <title>Massive genome expansion in bonnet fungi (Mycena s.s.) driven by repeated elements and novel gene families across ecological guilds.</title>
        <authorList>
            <consortium name="Lawrence Berkeley National Laboratory"/>
            <person name="Harder C.B."/>
            <person name="Miyauchi S."/>
            <person name="Viragh M."/>
            <person name="Kuo A."/>
            <person name="Thoen E."/>
            <person name="Andreopoulos B."/>
            <person name="Lu D."/>
            <person name="Skrede I."/>
            <person name="Drula E."/>
            <person name="Henrissat B."/>
            <person name="Morin E."/>
            <person name="Kohler A."/>
            <person name="Barry K."/>
            <person name="LaButti K."/>
            <person name="Morin E."/>
            <person name="Salamov A."/>
            <person name="Lipzen A."/>
            <person name="Mereny Z."/>
            <person name="Hegedus B."/>
            <person name="Baldrian P."/>
            <person name="Stursova M."/>
            <person name="Weitz H."/>
            <person name="Taylor A."/>
            <person name="Grigoriev I.V."/>
            <person name="Nagy L.G."/>
            <person name="Martin F."/>
            <person name="Kauserud H."/>
        </authorList>
    </citation>
    <scope>NUCLEOTIDE SEQUENCE</scope>
    <source>
        <strain evidence="2">CBHHK067</strain>
    </source>
</reference>
<accession>A0AAD7GJU1</accession>
<organism evidence="2 3">
    <name type="scientific">Mycena rosella</name>
    <name type="common">Pink bonnet</name>
    <name type="synonym">Agaricus rosellus</name>
    <dbReference type="NCBI Taxonomy" id="1033263"/>
    <lineage>
        <taxon>Eukaryota</taxon>
        <taxon>Fungi</taxon>
        <taxon>Dikarya</taxon>
        <taxon>Basidiomycota</taxon>
        <taxon>Agaricomycotina</taxon>
        <taxon>Agaricomycetes</taxon>
        <taxon>Agaricomycetidae</taxon>
        <taxon>Agaricales</taxon>
        <taxon>Marasmiineae</taxon>
        <taxon>Mycenaceae</taxon>
        <taxon>Mycena</taxon>
    </lineage>
</organism>
<proteinExistence type="predicted"/>